<dbReference type="KEGG" id="sjp:SJA_C1-31850"/>
<dbReference type="AlphaFoldDB" id="D4Z5Y7"/>
<protein>
    <submittedName>
        <fullName evidence="1">Uncharacterized protein</fullName>
    </submittedName>
</protein>
<dbReference type="eggNOG" id="ENOG5032GS2">
    <property type="taxonomic scope" value="Bacteria"/>
</dbReference>
<evidence type="ECO:0000313" key="1">
    <source>
        <dbReference type="EMBL" id="BAI98019.1"/>
    </source>
</evidence>
<sequence>MDDEMKAIILGVIERAPQWIRHDLAAKDAATRARAEETLAAMIADVLGNGNAGSPGNS</sequence>
<reference evidence="1 2" key="1">
    <citation type="journal article" date="2010" name="J. Bacteriol.">
        <title>Complete genome sequence of the representative gamma-hexachlorocyclohexane-degrading bacterium Sphingobium japonicum UT26.</title>
        <authorList>
            <person name="Nagata Y."/>
            <person name="Ohtsubo Y."/>
            <person name="Endo R."/>
            <person name="Ichikawa N."/>
            <person name="Ankai A."/>
            <person name="Oguchi A."/>
            <person name="Fukui S."/>
            <person name="Fujita N."/>
            <person name="Tsuda M."/>
        </authorList>
    </citation>
    <scope>NUCLEOTIDE SEQUENCE [LARGE SCALE GENOMIC DNA]</scope>
    <source>
        <strain evidence="2">DSM 16413 / CCM 7287 / MTCC 6362 / UT26 / NBRC 101211 / UT26S</strain>
    </source>
</reference>
<gene>
    <name evidence="1" type="ordered locus">SJA_C1-31850</name>
</gene>
<dbReference type="GeneID" id="51750314"/>
<dbReference type="Proteomes" id="UP000007753">
    <property type="component" value="Chromosome 1"/>
</dbReference>
<name>D4Z5Y7_SPHIU</name>
<proteinExistence type="predicted"/>
<evidence type="ECO:0000313" key="2">
    <source>
        <dbReference type="Proteomes" id="UP000007753"/>
    </source>
</evidence>
<dbReference type="Pfam" id="PF20561">
    <property type="entry name" value="DUF6771"/>
    <property type="match status" value="1"/>
</dbReference>
<dbReference type="RefSeq" id="WP_013041280.1">
    <property type="nucleotide sequence ID" value="NC_014006.1"/>
</dbReference>
<organism evidence="1 2">
    <name type="scientific">Sphingobium indicum (strain DSM 16413 / CCM 7287 / MTCC 6362 / UT26 / NBRC 101211 / UT26S)</name>
    <name type="common">Sphingobium japonicum</name>
    <dbReference type="NCBI Taxonomy" id="452662"/>
    <lineage>
        <taxon>Bacteria</taxon>
        <taxon>Pseudomonadati</taxon>
        <taxon>Pseudomonadota</taxon>
        <taxon>Alphaproteobacteria</taxon>
        <taxon>Sphingomonadales</taxon>
        <taxon>Sphingomonadaceae</taxon>
        <taxon>Sphingobium</taxon>
    </lineage>
</organism>
<accession>D4Z5Y7</accession>
<dbReference type="HOGENOM" id="CLU_3030123_0_0_5"/>
<dbReference type="InterPro" id="IPR046662">
    <property type="entry name" value="DUF6771"/>
</dbReference>
<dbReference type="STRING" id="452662.SJA_C1-31850"/>
<dbReference type="EMBL" id="AP010803">
    <property type="protein sequence ID" value="BAI98019.1"/>
    <property type="molecule type" value="Genomic_DNA"/>
</dbReference>
<keyword evidence="2" id="KW-1185">Reference proteome</keyword>